<dbReference type="PANTHER" id="PTHR43280">
    <property type="entry name" value="ARAC-FAMILY TRANSCRIPTIONAL REGULATOR"/>
    <property type="match status" value="1"/>
</dbReference>
<dbReference type="InterPro" id="IPR009057">
    <property type="entry name" value="Homeodomain-like_sf"/>
</dbReference>
<feature type="domain" description="HTH araC/xylS-type" evidence="5">
    <location>
        <begin position="679"/>
        <end position="778"/>
    </location>
</feature>
<dbReference type="PANTHER" id="PTHR43280:SF2">
    <property type="entry name" value="HTH-TYPE TRANSCRIPTIONAL REGULATOR EXSA"/>
    <property type="match status" value="1"/>
</dbReference>
<dbReference type="InterPro" id="IPR018060">
    <property type="entry name" value="HTH_AraC"/>
</dbReference>
<keyword evidence="2" id="KW-0238">DNA-binding</keyword>
<comment type="caution">
    <text evidence="6">The sequence shown here is derived from an EMBL/GenBank/DDBJ whole genome shotgun (WGS) entry which is preliminary data.</text>
</comment>
<evidence type="ECO:0000256" key="1">
    <source>
        <dbReference type="ARBA" id="ARBA00023015"/>
    </source>
</evidence>
<evidence type="ECO:0000313" key="7">
    <source>
        <dbReference type="Proteomes" id="UP000673394"/>
    </source>
</evidence>
<dbReference type="SUPFAM" id="SSF46689">
    <property type="entry name" value="Homeodomain-like"/>
    <property type="match status" value="1"/>
</dbReference>
<dbReference type="Proteomes" id="UP000673394">
    <property type="component" value="Unassembled WGS sequence"/>
</dbReference>
<evidence type="ECO:0000256" key="3">
    <source>
        <dbReference type="ARBA" id="ARBA00023163"/>
    </source>
</evidence>
<keyword evidence="4" id="KW-1133">Transmembrane helix</keyword>
<reference evidence="6 7" key="1">
    <citation type="submission" date="2021-04" db="EMBL/GenBank/DDBJ databases">
        <title>Paenibacillus sp. DLE-14 whole genome sequence.</title>
        <authorList>
            <person name="Ham Y.J."/>
        </authorList>
    </citation>
    <scope>NUCLEOTIDE SEQUENCE [LARGE SCALE GENOMIC DNA]</scope>
    <source>
        <strain evidence="6 7">DLE-14</strain>
    </source>
</reference>
<dbReference type="PROSITE" id="PS01124">
    <property type="entry name" value="HTH_ARAC_FAMILY_2"/>
    <property type="match status" value="1"/>
</dbReference>
<keyword evidence="4" id="KW-0472">Membrane</keyword>
<proteinExistence type="predicted"/>
<keyword evidence="7" id="KW-1185">Reference proteome</keyword>
<dbReference type="PRINTS" id="PR00032">
    <property type="entry name" value="HTHARAC"/>
</dbReference>
<dbReference type="InterPro" id="IPR020449">
    <property type="entry name" value="Tscrpt_reg_AraC-type_HTH"/>
</dbReference>
<keyword evidence="3" id="KW-0804">Transcription</keyword>
<name>A0ABS5C5D2_9BACL</name>
<dbReference type="SMART" id="SM00342">
    <property type="entry name" value="HTH_ARAC"/>
    <property type="match status" value="1"/>
</dbReference>
<keyword evidence="4" id="KW-0812">Transmembrane</keyword>
<protein>
    <submittedName>
        <fullName evidence="6">AraC family transcriptional regulator</fullName>
    </submittedName>
</protein>
<dbReference type="Gene3D" id="3.30.450.20">
    <property type="entry name" value="PAS domain"/>
    <property type="match status" value="1"/>
</dbReference>
<dbReference type="EMBL" id="JAGKSP010000001">
    <property type="protein sequence ID" value="MBP3961191.1"/>
    <property type="molecule type" value="Genomic_DNA"/>
</dbReference>
<accession>A0ABS5C5D2</accession>
<sequence length="782" mass="89762">MSLISAFKSKRYLTRIWLTVTLLTVILLLGTSFSIMFTSEKTVLRVQQTASEKVMGQIRYNVLQMNEVVGDTAQSLFLNSDVKVLRYNKGDDELLYQRINDLDTFVGMSSFLHSVFIYNGSVGRWYIGNGTIRAVSKPYEIKFNALLAKPDEWKKMQLIPVDLDRSGSGFQKVDFFSYIMFDGYSGKNPNDLMILNVKSKWLFDNLDIMARDEGKQTGQAYLMDDQGQILNARSKVESSLPELTSGLLPSVKNGITSGYRIMKIDGEKQVVSYMQTGFQNWTIIHTQPYSEVLSQVQRLRWTILLLTVGFLILALLVTVIISKRLYRPFDLMFRSIVSNTPKDMYSEETAGKQADEIAVLSGLYGHMLDRLKTADSSLSANKWILKRYALRRLVQESRGLSPEEWREEAMKNGLAISAEGEFRLCVARVDEAAKRFSGEEYSEHKLIHYAISNISEEILARSYRIEIVDLRPDHLVILLQAKEAQEGDGERLTAMLKEIQQVVKLYYRVSFSVAVSDLFTDCRQWSATYAQTLEYVQYRLFYGQESVMDSEHIAERERTGGDPAVPLELERRLVEGIRSGNGDQLEAALDRFFELAGKMAYDPCMHALSNLTMLIKRTVAEVNENKLRPISLDLYRLHAAVLEQETLSGMHEVYRRIVQELCLTRKEEQNLDHNDILMETIKEIVSANYRDMNLSLQSISDMLKMSSVYVGRLFKKAENQSVAEYINDVRLQQTMLLLEKGNFTVNEIMELAGFSNQSHFFRLFKKRFGTTPREYRMKKILS</sequence>
<evidence type="ECO:0000256" key="4">
    <source>
        <dbReference type="SAM" id="Phobius"/>
    </source>
</evidence>
<keyword evidence="1" id="KW-0805">Transcription regulation</keyword>
<feature type="transmembrane region" description="Helical" evidence="4">
    <location>
        <begin position="301"/>
        <end position="322"/>
    </location>
</feature>
<evidence type="ECO:0000259" key="5">
    <source>
        <dbReference type="PROSITE" id="PS01124"/>
    </source>
</evidence>
<evidence type="ECO:0000313" key="6">
    <source>
        <dbReference type="EMBL" id="MBP3961191.1"/>
    </source>
</evidence>
<dbReference type="Pfam" id="PF12833">
    <property type="entry name" value="HTH_18"/>
    <property type="match status" value="1"/>
</dbReference>
<dbReference type="RefSeq" id="WP_210654495.1">
    <property type="nucleotide sequence ID" value="NZ_JAGKSP010000001.1"/>
</dbReference>
<organism evidence="6 7">
    <name type="scientific">Paenibacillus lignilyticus</name>
    <dbReference type="NCBI Taxonomy" id="1172615"/>
    <lineage>
        <taxon>Bacteria</taxon>
        <taxon>Bacillati</taxon>
        <taxon>Bacillota</taxon>
        <taxon>Bacilli</taxon>
        <taxon>Bacillales</taxon>
        <taxon>Paenibacillaceae</taxon>
        <taxon>Paenibacillus</taxon>
    </lineage>
</organism>
<evidence type="ECO:0000256" key="2">
    <source>
        <dbReference type="ARBA" id="ARBA00023125"/>
    </source>
</evidence>
<dbReference type="Gene3D" id="1.10.10.60">
    <property type="entry name" value="Homeodomain-like"/>
    <property type="match status" value="2"/>
</dbReference>
<gene>
    <name evidence="6" type="ORF">I8J30_00560</name>
</gene>